<sequence length="411" mass="45030">MCDNLADYLTTDDASSLRQVLTDETAIASVNLHSLACQAISIGSYQCLDAIVNHDTFDAYAPFTTEGSHLPLLHHAIRLGDLHACKLLLENGFHPLVCSGACQTAMQDKSVGVDPICEDCEDAVHYALHYACASNRRNTIAVLLQTTFCLMEACDKGDSKQLNQLLPQDLRLRCCFSLLSTYGYRSSSQSSPSPTNPLSTISCRMEETTSNWNALSRSGISTQAVTSALAIGAGSVLIGKRLLSATSDTVNQAVGVLQSLTKLLTSTPSSGSVGWPMENLLSRIELASWFKTCSERLLLLCVHRNFFDGLQRLLQLGLRISPISLANSSLRPHDIPVWTDSDSICRLFVQGDLLPRTSQTHFVARPWSESVEGDMDSALHAAVRFGRIDFVNLILEVVFHFRLFHTCFTVV</sequence>
<organism evidence="1 2">
    <name type="scientific">Opisthorchis felineus</name>
    <dbReference type="NCBI Taxonomy" id="147828"/>
    <lineage>
        <taxon>Eukaryota</taxon>
        <taxon>Metazoa</taxon>
        <taxon>Spiralia</taxon>
        <taxon>Lophotrochozoa</taxon>
        <taxon>Platyhelminthes</taxon>
        <taxon>Trematoda</taxon>
        <taxon>Digenea</taxon>
        <taxon>Opisthorchiida</taxon>
        <taxon>Opisthorchiata</taxon>
        <taxon>Opisthorchiidae</taxon>
        <taxon>Opisthorchis</taxon>
    </lineage>
</organism>
<dbReference type="STRING" id="147828.A0A4S2KL89"/>
<protein>
    <submittedName>
        <fullName evidence="1">Uncharacterized protein</fullName>
    </submittedName>
</protein>
<dbReference type="Gene3D" id="1.25.40.20">
    <property type="entry name" value="Ankyrin repeat-containing domain"/>
    <property type="match status" value="1"/>
</dbReference>
<dbReference type="AlphaFoldDB" id="A0A4S2KL89"/>
<dbReference type="Proteomes" id="UP000308267">
    <property type="component" value="Unassembled WGS sequence"/>
</dbReference>
<reference evidence="1 2" key="1">
    <citation type="journal article" date="2019" name="BMC Genomics">
        <title>New insights from Opisthorchis felineus genome: update on genomics of the epidemiologically important liver flukes.</title>
        <authorList>
            <person name="Ershov N.I."/>
            <person name="Mordvinov V.A."/>
            <person name="Prokhortchouk E.B."/>
            <person name="Pakharukova M.Y."/>
            <person name="Gunbin K.V."/>
            <person name="Ustyantsev K."/>
            <person name="Genaev M.A."/>
            <person name="Blinov A.G."/>
            <person name="Mazur A."/>
            <person name="Boulygina E."/>
            <person name="Tsygankova S."/>
            <person name="Khrameeva E."/>
            <person name="Chekanov N."/>
            <person name="Fan G."/>
            <person name="Xiao A."/>
            <person name="Zhang H."/>
            <person name="Xu X."/>
            <person name="Yang H."/>
            <person name="Solovyev V."/>
            <person name="Lee S.M."/>
            <person name="Liu X."/>
            <person name="Afonnikov D.A."/>
            <person name="Skryabin K.G."/>
        </authorList>
    </citation>
    <scope>NUCLEOTIDE SEQUENCE [LARGE SCALE GENOMIC DNA]</scope>
    <source>
        <strain evidence="1">AK-0245</strain>
        <tissue evidence="1">Whole organism</tissue>
    </source>
</reference>
<dbReference type="SMART" id="SM00248">
    <property type="entry name" value="ANK"/>
    <property type="match status" value="4"/>
</dbReference>
<dbReference type="InterPro" id="IPR036770">
    <property type="entry name" value="Ankyrin_rpt-contain_sf"/>
</dbReference>
<evidence type="ECO:0000313" key="2">
    <source>
        <dbReference type="Proteomes" id="UP000308267"/>
    </source>
</evidence>
<dbReference type="SUPFAM" id="SSF48403">
    <property type="entry name" value="Ankyrin repeat"/>
    <property type="match status" value="1"/>
</dbReference>
<keyword evidence="2" id="KW-1185">Reference proteome</keyword>
<dbReference type="OrthoDB" id="6273553at2759"/>
<dbReference type="EMBL" id="SJOL01010838">
    <property type="protein sequence ID" value="TGZ50433.1"/>
    <property type="molecule type" value="Genomic_DNA"/>
</dbReference>
<evidence type="ECO:0000313" key="1">
    <source>
        <dbReference type="EMBL" id="TGZ50433.1"/>
    </source>
</evidence>
<gene>
    <name evidence="1" type="ORF">CRM22_010826</name>
</gene>
<name>A0A4S2KL89_OPIFE</name>
<comment type="caution">
    <text evidence="1">The sequence shown here is derived from an EMBL/GenBank/DDBJ whole genome shotgun (WGS) entry which is preliminary data.</text>
</comment>
<proteinExistence type="predicted"/>
<accession>A0A4S2KL89</accession>
<dbReference type="InterPro" id="IPR002110">
    <property type="entry name" value="Ankyrin_rpt"/>
</dbReference>